<feature type="transmembrane region" description="Helical" evidence="1">
    <location>
        <begin position="49"/>
        <end position="76"/>
    </location>
</feature>
<reference evidence="2 3" key="1">
    <citation type="journal article" date="2013" name="Front. Plant Sci.">
        <title>The Reference Genome of the Halophytic Plant Eutrema salsugineum.</title>
        <authorList>
            <person name="Yang R."/>
            <person name="Jarvis D.E."/>
            <person name="Chen H."/>
            <person name="Beilstein M.A."/>
            <person name="Grimwood J."/>
            <person name="Jenkins J."/>
            <person name="Shu S."/>
            <person name="Prochnik S."/>
            <person name="Xin M."/>
            <person name="Ma C."/>
            <person name="Schmutz J."/>
            <person name="Wing R.A."/>
            <person name="Mitchell-Olds T."/>
            <person name="Schumaker K.S."/>
            <person name="Wang X."/>
        </authorList>
    </citation>
    <scope>NUCLEOTIDE SEQUENCE [LARGE SCALE GENOMIC DNA]</scope>
</reference>
<keyword evidence="1" id="KW-1133">Transmembrane helix</keyword>
<dbReference type="EMBL" id="KI517408">
    <property type="protein sequence ID" value="ESQ48983.1"/>
    <property type="molecule type" value="Genomic_DNA"/>
</dbReference>
<keyword evidence="1" id="KW-0472">Membrane</keyword>
<gene>
    <name evidence="2" type="ORF">EUTSA_v10021858mg</name>
</gene>
<accession>V4M9E5</accession>
<dbReference type="Gramene" id="ESQ48983">
    <property type="protein sequence ID" value="ESQ48983"/>
    <property type="gene ID" value="EUTSA_v10021858mg"/>
</dbReference>
<proteinExistence type="predicted"/>
<dbReference type="Proteomes" id="UP000030689">
    <property type="component" value="Unassembled WGS sequence"/>
</dbReference>
<keyword evidence="1" id="KW-0812">Transmembrane</keyword>
<evidence type="ECO:0000256" key="1">
    <source>
        <dbReference type="SAM" id="Phobius"/>
    </source>
</evidence>
<dbReference type="KEGG" id="eus:EUTSA_v10021858mg"/>
<dbReference type="AlphaFoldDB" id="V4M9E5"/>
<keyword evidence="3" id="KW-1185">Reference proteome</keyword>
<organism evidence="2 3">
    <name type="scientific">Eutrema salsugineum</name>
    <name type="common">Saltwater cress</name>
    <name type="synonym">Sisymbrium salsugineum</name>
    <dbReference type="NCBI Taxonomy" id="72664"/>
    <lineage>
        <taxon>Eukaryota</taxon>
        <taxon>Viridiplantae</taxon>
        <taxon>Streptophyta</taxon>
        <taxon>Embryophyta</taxon>
        <taxon>Tracheophyta</taxon>
        <taxon>Spermatophyta</taxon>
        <taxon>Magnoliopsida</taxon>
        <taxon>eudicotyledons</taxon>
        <taxon>Gunneridae</taxon>
        <taxon>Pentapetalae</taxon>
        <taxon>rosids</taxon>
        <taxon>malvids</taxon>
        <taxon>Brassicales</taxon>
        <taxon>Brassicaceae</taxon>
        <taxon>Eutremeae</taxon>
        <taxon>Eutrema</taxon>
    </lineage>
</organism>
<evidence type="ECO:0000313" key="3">
    <source>
        <dbReference type="Proteomes" id="UP000030689"/>
    </source>
</evidence>
<name>V4M9E5_EUTSA</name>
<sequence length="83" mass="10103">MERETREEKIREGEGVISDKLLRYYKRLENQMLELGKKLIDPPRSDFELFYLLLSVFYFLLVFFFGLVQCSLYLFFSYCCTFI</sequence>
<evidence type="ECO:0000313" key="2">
    <source>
        <dbReference type="EMBL" id="ESQ48983.1"/>
    </source>
</evidence>
<protein>
    <submittedName>
        <fullName evidence="2">Uncharacterized protein</fullName>
    </submittedName>
</protein>